<evidence type="ECO:0000313" key="7">
    <source>
        <dbReference type="Proteomes" id="UP001499938"/>
    </source>
</evidence>
<feature type="compositionally biased region" description="Low complexity" evidence="4">
    <location>
        <begin position="96"/>
        <end position="119"/>
    </location>
</feature>
<dbReference type="Pfam" id="PF13365">
    <property type="entry name" value="Trypsin_2"/>
    <property type="match status" value="1"/>
</dbReference>
<dbReference type="Gene3D" id="2.30.42.10">
    <property type="match status" value="1"/>
</dbReference>
<dbReference type="SUPFAM" id="SSF50494">
    <property type="entry name" value="Trypsin-like serine proteases"/>
    <property type="match status" value="1"/>
</dbReference>
<dbReference type="PROSITE" id="PS50106">
    <property type="entry name" value="PDZ"/>
    <property type="match status" value="1"/>
</dbReference>
<dbReference type="InterPro" id="IPR009003">
    <property type="entry name" value="Peptidase_S1_PA"/>
</dbReference>
<dbReference type="Proteomes" id="UP001499938">
    <property type="component" value="Unassembled WGS sequence"/>
</dbReference>
<evidence type="ECO:0000256" key="2">
    <source>
        <dbReference type="ARBA" id="ARBA00022670"/>
    </source>
</evidence>
<dbReference type="InterPro" id="IPR051201">
    <property type="entry name" value="Chloro_Bact_Ser_Proteases"/>
</dbReference>
<dbReference type="Pfam" id="PF13180">
    <property type="entry name" value="PDZ_2"/>
    <property type="match status" value="1"/>
</dbReference>
<dbReference type="PANTHER" id="PTHR43343:SF3">
    <property type="entry name" value="PROTEASE DO-LIKE 8, CHLOROPLASTIC"/>
    <property type="match status" value="1"/>
</dbReference>
<comment type="caution">
    <text evidence="6">The sequence shown here is derived from an EMBL/GenBank/DDBJ whole genome shotgun (WGS) entry which is preliminary data.</text>
</comment>
<feature type="region of interest" description="Disordered" evidence="4">
    <location>
        <begin position="442"/>
        <end position="465"/>
    </location>
</feature>
<dbReference type="PANTHER" id="PTHR43343">
    <property type="entry name" value="PEPTIDASE S12"/>
    <property type="match status" value="1"/>
</dbReference>
<accession>A0ABP4XPZ4</accession>
<evidence type="ECO:0000259" key="5">
    <source>
        <dbReference type="PROSITE" id="PS50106"/>
    </source>
</evidence>
<dbReference type="EMBL" id="BAAAPO010000021">
    <property type="protein sequence ID" value="GAA1789032.1"/>
    <property type="molecule type" value="Genomic_DNA"/>
</dbReference>
<feature type="region of interest" description="Disordered" evidence="4">
    <location>
        <begin position="1"/>
        <end position="167"/>
    </location>
</feature>
<keyword evidence="3" id="KW-0378">Hydrolase</keyword>
<dbReference type="InterPro" id="IPR043504">
    <property type="entry name" value="Peptidase_S1_PA_chymotrypsin"/>
</dbReference>
<dbReference type="SMART" id="SM00228">
    <property type="entry name" value="PDZ"/>
    <property type="match status" value="1"/>
</dbReference>
<evidence type="ECO:0000256" key="4">
    <source>
        <dbReference type="SAM" id="MobiDB-lite"/>
    </source>
</evidence>
<dbReference type="InterPro" id="IPR001940">
    <property type="entry name" value="Peptidase_S1C"/>
</dbReference>
<proteinExistence type="inferred from homology"/>
<dbReference type="InterPro" id="IPR001478">
    <property type="entry name" value="PDZ"/>
</dbReference>
<dbReference type="PRINTS" id="PR00834">
    <property type="entry name" value="PROTEASES2C"/>
</dbReference>
<dbReference type="RefSeq" id="WP_344082601.1">
    <property type="nucleotide sequence ID" value="NZ_BAAAPO010000021.1"/>
</dbReference>
<name>A0ABP4XPZ4_9MICO</name>
<dbReference type="Gene3D" id="2.40.10.10">
    <property type="entry name" value="Trypsin-like serine proteases"/>
    <property type="match status" value="2"/>
</dbReference>
<dbReference type="InterPro" id="IPR036034">
    <property type="entry name" value="PDZ_sf"/>
</dbReference>
<feature type="domain" description="PDZ" evidence="5">
    <location>
        <begin position="457"/>
        <end position="509"/>
    </location>
</feature>
<gene>
    <name evidence="6" type="ORF">GCM10009811_12460</name>
</gene>
<sequence>MNDSVGSPPPGAAPDQTAAAPWDEWNWVETPAPGPSYADAPAPSPASPGPDETVSAGPVLDRPSSHDPSPVVMTPPAAGETTPIRWLGTPASGQNAAPSSAPTAAASAPASTPVSTDPTRPIPTLPGPWGAAASLEGPESTTSGPAYDPRWAAPPPAGPGTATTYAPGPGKGPGWAAVVGIAGVTGLIAALAGAGLGAGLAERGLFAPSDTSVSRPAGSFAAIAAKALPSVVTIQATGSNGDGATGSGFVYDTAGHVITNNHVVEGVGDQITVVLTDGTKIEASIVGTDPAYDIAVLATKRTNLTPLPMSRSAAVVGDEVLAMGAPLGLESTVTSGIVSAVGRPVVAGDSGSRSYINAIQTDAAINPGNSGGPLIDMSGKVIGVNSAIATPPGSTRGSAGNIGLGFAIPAAQVVKTADQLIRTGTAEHPIIGVVLDSSYSGPGAKVRSDGSGSDEPVTAGGPADKAGVKPGDVIVRFDGRTVDGPDDLIVAIRAKAVGDTVRMTVTRDGRPVDVTMTLQAAPTK</sequence>
<keyword evidence="2" id="KW-0645">Protease</keyword>
<evidence type="ECO:0000256" key="3">
    <source>
        <dbReference type="ARBA" id="ARBA00022801"/>
    </source>
</evidence>
<dbReference type="SUPFAM" id="SSF50156">
    <property type="entry name" value="PDZ domain-like"/>
    <property type="match status" value="1"/>
</dbReference>
<comment type="similarity">
    <text evidence="1">Belongs to the peptidase S1C family.</text>
</comment>
<evidence type="ECO:0000256" key="1">
    <source>
        <dbReference type="ARBA" id="ARBA00010541"/>
    </source>
</evidence>
<keyword evidence="7" id="KW-1185">Reference proteome</keyword>
<reference evidence="7" key="1">
    <citation type="journal article" date="2019" name="Int. J. Syst. Evol. Microbiol.">
        <title>The Global Catalogue of Microorganisms (GCM) 10K type strain sequencing project: providing services to taxonomists for standard genome sequencing and annotation.</title>
        <authorList>
            <consortium name="The Broad Institute Genomics Platform"/>
            <consortium name="The Broad Institute Genome Sequencing Center for Infectious Disease"/>
            <person name="Wu L."/>
            <person name="Ma J."/>
        </authorList>
    </citation>
    <scope>NUCLEOTIDE SEQUENCE [LARGE SCALE GENOMIC DNA]</scope>
    <source>
        <strain evidence="7">JCM 15592</strain>
    </source>
</reference>
<protein>
    <recommendedName>
        <fullName evidence="5">PDZ domain-containing protein</fullName>
    </recommendedName>
</protein>
<evidence type="ECO:0000313" key="6">
    <source>
        <dbReference type="EMBL" id="GAA1789032.1"/>
    </source>
</evidence>
<organism evidence="6 7">
    <name type="scientific">Nostocoides veronense</name>
    <dbReference type="NCBI Taxonomy" id="330836"/>
    <lineage>
        <taxon>Bacteria</taxon>
        <taxon>Bacillati</taxon>
        <taxon>Actinomycetota</taxon>
        <taxon>Actinomycetes</taxon>
        <taxon>Micrococcales</taxon>
        <taxon>Intrasporangiaceae</taxon>
        <taxon>Nostocoides</taxon>
    </lineage>
</organism>